<feature type="transmembrane region" description="Helical" evidence="8">
    <location>
        <begin position="6"/>
        <end position="26"/>
    </location>
</feature>
<dbReference type="Gene3D" id="1.20.1530.20">
    <property type="match status" value="1"/>
</dbReference>
<evidence type="ECO:0000256" key="1">
    <source>
        <dbReference type="ARBA" id="ARBA00004651"/>
    </source>
</evidence>
<evidence type="ECO:0000256" key="5">
    <source>
        <dbReference type="ARBA" id="ARBA00022692"/>
    </source>
</evidence>
<keyword evidence="6 8" id="KW-1133">Transmembrane helix</keyword>
<comment type="caution">
    <text evidence="9">The sequence shown here is derived from an EMBL/GenBank/DDBJ whole genome shotgun (WGS) entry which is preliminary data.</text>
</comment>
<evidence type="ECO:0000256" key="3">
    <source>
        <dbReference type="ARBA" id="ARBA00022448"/>
    </source>
</evidence>
<accession>A0A921AY20</accession>
<comment type="subcellular location">
    <subcellularLocation>
        <location evidence="1">Cell membrane</location>
        <topology evidence="1">Multi-pass membrane protein</topology>
    </subcellularLocation>
</comment>
<feature type="transmembrane region" description="Helical" evidence="8">
    <location>
        <begin position="165"/>
        <end position="185"/>
    </location>
</feature>
<proteinExistence type="inferred from homology"/>
<keyword evidence="5 8" id="KW-0812">Transmembrane</keyword>
<evidence type="ECO:0000256" key="2">
    <source>
        <dbReference type="ARBA" id="ARBA00010145"/>
    </source>
</evidence>
<dbReference type="Pfam" id="PF03547">
    <property type="entry name" value="Mem_trans"/>
    <property type="match status" value="2"/>
</dbReference>
<dbReference type="PANTHER" id="PTHR36838:SF1">
    <property type="entry name" value="SLR1864 PROTEIN"/>
    <property type="match status" value="1"/>
</dbReference>
<evidence type="ECO:0000256" key="8">
    <source>
        <dbReference type="SAM" id="Phobius"/>
    </source>
</evidence>
<dbReference type="GO" id="GO:0005886">
    <property type="term" value="C:plasma membrane"/>
    <property type="evidence" value="ECO:0007669"/>
    <property type="project" value="UniProtKB-SubCell"/>
</dbReference>
<dbReference type="InterPro" id="IPR004776">
    <property type="entry name" value="Mem_transp_PIN-like"/>
</dbReference>
<comment type="similarity">
    <text evidence="2">Belongs to the auxin efflux carrier (TC 2.A.69) family.</text>
</comment>
<dbReference type="RefSeq" id="WP_304122965.1">
    <property type="nucleotide sequence ID" value="NZ_DYZA01000190.1"/>
</dbReference>
<reference evidence="9" key="2">
    <citation type="submission" date="2021-09" db="EMBL/GenBank/DDBJ databases">
        <authorList>
            <person name="Gilroy R."/>
        </authorList>
    </citation>
    <scope>NUCLEOTIDE SEQUENCE</scope>
    <source>
        <strain evidence="9">ChiGjej2B2-19336</strain>
    </source>
</reference>
<evidence type="ECO:0000256" key="7">
    <source>
        <dbReference type="ARBA" id="ARBA00023136"/>
    </source>
</evidence>
<feature type="transmembrane region" description="Helical" evidence="8">
    <location>
        <begin position="197"/>
        <end position="220"/>
    </location>
</feature>
<name>A0A921AY20_9BACT</name>
<dbReference type="Proteomes" id="UP000698963">
    <property type="component" value="Unassembled WGS sequence"/>
</dbReference>
<evidence type="ECO:0000313" key="9">
    <source>
        <dbReference type="EMBL" id="HJD97873.1"/>
    </source>
</evidence>
<evidence type="ECO:0000313" key="10">
    <source>
        <dbReference type="Proteomes" id="UP000698963"/>
    </source>
</evidence>
<gene>
    <name evidence="9" type="ORF">K8W16_09545</name>
</gene>
<dbReference type="EMBL" id="DYZA01000190">
    <property type="protein sequence ID" value="HJD97873.1"/>
    <property type="molecule type" value="Genomic_DNA"/>
</dbReference>
<evidence type="ECO:0000256" key="4">
    <source>
        <dbReference type="ARBA" id="ARBA00022475"/>
    </source>
</evidence>
<keyword evidence="3" id="KW-0813">Transport</keyword>
<organism evidence="9 10">
    <name type="scientific">Mailhella massiliensis</name>
    <dbReference type="NCBI Taxonomy" id="1903261"/>
    <lineage>
        <taxon>Bacteria</taxon>
        <taxon>Pseudomonadati</taxon>
        <taxon>Thermodesulfobacteriota</taxon>
        <taxon>Desulfovibrionia</taxon>
        <taxon>Desulfovibrionales</taxon>
        <taxon>Desulfovibrionaceae</taxon>
        <taxon>Mailhella</taxon>
    </lineage>
</organism>
<protein>
    <submittedName>
        <fullName evidence="9">AEC family transporter</fullName>
    </submittedName>
</protein>
<dbReference type="InterPro" id="IPR038770">
    <property type="entry name" value="Na+/solute_symporter_sf"/>
</dbReference>
<dbReference type="AlphaFoldDB" id="A0A921AY20"/>
<dbReference type="GO" id="GO:0055085">
    <property type="term" value="P:transmembrane transport"/>
    <property type="evidence" value="ECO:0007669"/>
    <property type="project" value="InterPro"/>
</dbReference>
<reference evidence="9" key="1">
    <citation type="journal article" date="2021" name="PeerJ">
        <title>Extensive microbial diversity within the chicken gut microbiome revealed by metagenomics and culture.</title>
        <authorList>
            <person name="Gilroy R."/>
            <person name="Ravi A."/>
            <person name="Getino M."/>
            <person name="Pursley I."/>
            <person name="Horton D.L."/>
            <person name="Alikhan N.F."/>
            <person name="Baker D."/>
            <person name="Gharbi K."/>
            <person name="Hall N."/>
            <person name="Watson M."/>
            <person name="Adriaenssens E.M."/>
            <person name="Foster-Nyarko E."/>
            <person name="Jarju S."/>
            <person name="Secka A."/>
            <person name="Antonio M."/>
            <person name="Oren A."/>
            <person name="Chaudhuri R.R."/>
            <person name="La Ragione R."/>
            <person name="Hildebrand F."/>
            <person name="Pallen M.J."/>
        </authorList>
    </citation>
    <scope>NUCLEOTIDE SEQUENCE</scope>
    <source>
        <strain evidence="9">ChiGjej2B2-19336</strain>
    </source>
</reference>
<evidence type="ECO:0000256" key="6">
    <source>
        <dbReference type="ARBA" id="ARBA00022989"/>
    </source>
</evidence>
<feature type="transmembrane region" description="Helical" evidence="8">
    <location>
        <begin position="293"/>
        <end position="316"/>
    </location>
</feature>
<feature type="transmembrane region" description="Helical" evidence="8">
    <location>
        <begin position="261"/>
        <end position="281"/>
    </location>
</feature>
<feature type="transmembrane region" description="Helical" evidence="8">
    <location>
        <begin position="94"/>
        <end position="117"/>
    </location>
</feature>
<sequence>MSGILSALVTVFGIIFLGLVAERRRIFAPSMALCLNQFVYWVSLPALIFMQMCTIPMDGAQPFIWGTLAASLLFYLAAYLFFSRFWKRHDPIVTIRTLAAAFPNAAFFGLPFIFMVFPGNEEAVSAGMLGALLYTGVFLTADATLDMLSPGREKKGLGLRLFKELTHNPMLVSALIGASLGFFGVPVPTAFVKIAEMLGSTAAPCALFGMGMVLSAQLSGTAGAGEGFSRKNIAVVAVLKLLLQPLVTFLALLAAGCSGTALITGTVTAAMPTATMVYILGERYRARPMEASMTVIATTLLSLLTLPLVMFALSLAGLV</sequence>
<feature type="transmembrane region" description="Helical" evidence="8">
    <location>
        <begin position="123"/>
        <end position="145"/>
    </location>
</feature>
<feature type="transmembrane region" description="Helical" evidence="8">
    <location>
        <begin position="63"/>
        <end position="82"/>
    </location>
</feature>
<keyword evidence="4" id="KW-1003">Cell membrane</keyword>
<keyword evidence="7 8" id="KW-0472">Membrane</keyword>
<feature type="transmembrane region" description="Helical" evidence="8">
    <location>
        <begin position="232"/>
        <end position="255"/>
    </location>
</feature>
<dbReference type="PANTHER" id="PTHR36838">
    <property type="entry name" value="AUXIN EFFLUX CARRIER FAMILY PROTEIN"/>
    <property type="match status" value="1"/>
</dbReference>